<sequence>MRRFPAPPSHGGPSTPSSTRSAEAPMQYEWEKPRQFPASPFAGAGPDEEGQPARKRTHYEAMDVDTPPRPAVSFPPSATAPATANFEFSPPPPSALSEPPHEPTFDADAFSPKEAFGLADEGEGDVSMAAADGDVSAEAGGKEEDLVVTLRDATNEPRRRKATRSSRRRSARDTDDSGASDDDAAEDAGGFLGVLQSTVGRRKGDSRFSFQVHHHHAAAAAGHAVGGMGPVEGQQPERWMRKSTPYVLLGYLQFGSLTLLAVLVLSLLALFLLTLYTDIQARLAELTLELRSEIVQCAKKFMDNGCAAPNRFPALERSCVEWEECMHREVVVHGKTRVVAETIADVVNGFVDVISFKTMLFVLLSLGITIYGSSTALSILASRVPAAPLPSPSAPPHFGAYGAAQPPPAPGYPYGLPYGGQGGPWVVESGGCEGEGQEKQLGVGMGSARGPNGGRKAS</sequence>
<evidence type="ECO:0000313" key="4">
    <source>
        <dbReference type="EMBL" id="TNY20895.1"/>
    </source>
</evidence>
<dbReference type="GO" id="GO:0031965">
    <property type="term" value="C:nuclear membrane"/>
    <property type="evidence" value="ECO:0007669"/>
    <property type="project" value="InterPro"/>
</dbReference>
<keyword evidence="2" id="KW-0472">Membrane</keyword>
<gene>
    <name evidence="4" type="ORF">DMC30DRAFT_230095</name>
</gene>
<feature type="transmembrane region" description="Helical" evidence="2">
    <location>
        <begin position="359"/>
        <end position="381"/>
    </location>
</feature>
<dbReference type="AlphaFoldDB" id="A0A5C5FW77"/>
<comment type="caution">
    <text evidence="4">The sequence shown here is derived from an EMBL/GenBank/DDBJ whole genome shotgun (WGS) entry which is preliminary data.</text>
</comment>
<feature type="transmembrane region" description="Helical" evidence="2">
    <location>
        <begin position="248"/>
        <end position="276"/>
    </location>
</feature>
<dbReference type="EMBL" id="SOZI01000055">
    <property type="protein sequence ID" value="TNY20895.1"/>
    <property type="molecule type" value="Genomic_DNA"/>
</dbReference>
<reference evidence="4 5" key="1">
    <citation type="submission" date="2019-03" db="EMBL/GenBank/DDBJ databases">
        <title>Rhodosporidium diobovatum UCD-FST 08-225 genome sequencing, assembly, and annotation.</title>
        <authorList>
            <person name="Fakankun I.U."/>
            <person name="Fristensky B."/>
            <person name="Levin D.B."/>
        </authorList>
    </citation>
    <scope>NUCLEOTIDE SEQUENCE [LARGE SCALE GENOMIC DNA]</scope>
    <source>
        <strain evidence="4 5">UCD-FST 08-225</strain>
    </source>
</reference>
<organism evidence="4 5">
    <name type="scientific">Rhodotorula diobovata</name>
    <dbReference type="NCBI Taxonomy" id="5288"/>
    <lineage>
        <taxon>Eukaryota</taxon>
        <taxon>Fungi</taxon>
        <taxon>Dikarya</taxon>
        <taxon>Basidiomycota</taxon>
        <taxon>Pucciniomycotina</taxon>
        <taxon>Microbotryomycetes</taxon>
        <taxon>Sporidiobolales</taxon>
        <taxon>Sporidiobolaceae</taxon>
        <taxon>Rhodotorula</taxon>
    </lineage>
</organism>
<proteinExistence type="predicted"/>
<accession>A0A5C5FW77</accession>
<feature type="domain" description="Brl1/Brr6" evidence="3">
    <location>
        <begin position="248"/>
        <end position="381"/>
    </location>
</feature>
<dbReference type="GO" id="GO:0006998">
    <property type="term" value="P:nuclear envelope organization"/>
    <property type="evidence" value="ECO:0007669"/>
    <property type="project" value="InterPro"/>
</dbReference>
<feature type="compositionally biased region" description="Pro residues" evidence="1">
    <location>
        <begin position="1"/>
        <end position="10"/>
    </location>
</feature>
<feature type="compositionally biased region" description="Low complexity" evidence="1">
    <location>
        <begin position="71"/>
        <end position="88"/>
    </location>
</feature>
<keyword evidence="5" id="KW-1185">Reference proteome</keyword>
<feature type="compositionally biased region" description="Acidic residues" evidence="1">
    <location>
        <begin position="176"/>
        <end position="186"/>
    </location>
</feature>
<dbReference type="OrthoDB" id="5961at2759"/>
<dbReference type="PANTHER" id="PTHR28136">
    <property type="entry name" value="NUCLEUS EXPORT PROTEIN BRR6"/>
    <property type="match status" value="1"/>
</dbReference>
<feature type="compositionally biased region" description="Basic residues" evidence="1">
    <location>
        <begin position="158"/>
        <end position="170"/>
    </location>
</feature>
<dbReference type="InterPro" id="IPR040202">
    <property type="entry name" value="Brl1/Brr6"/>
</dbReference>
<feature type="region of interest" description="Disordered" evidence="1">
    <location>
        <begin position="427"/>
        <end position="458"/>
    </location>
</feature>
<evidence type="ECO:0000256" key="2">
    <source>
        <dbReference type="SAM" id="Phobius"/>
    </source>
</evidence>
<feature type="region of interest" description="Disordered" evidence="1">
    <location>
        <begin position="1"/>
        <end position="187"/>
    </location>
</feature>
<evidence type="ECO:0000259" key="3">
    <source>
        <dbReference type="SMART" id="SM01042"/>
    </source>
</evidence>
<evidence type="ECO:0000256" key="1">
    <source>
        <dbReference type="SAM" id="MobiDB-lite"/>
    </source>
</evidence>
<dbReference type="Pfam" id="PF10104">
    <property type="entry name" value="Brr6_like_C_C"/>
    <property type="match status" value="1"/>
</dbReference>
<feature type="compositionally biased region" description="Low complexity" evidence="1">
    <location>
        <begin position="11"/>
        <end position="22"/>
    </location>
</feature>
<protein>
    <submittedName>
        <fullName evidence="4">Di-sulfide bridge nucleocytoplasmic transport domain-containing protein</fullName>
    </submittedName>
</protein>
<dbReference type="InterPro" id="IPR018767">
    <property type="entry name" value="Brl1/Brr6_dom"/>
</dbReference>
<feature type="compositionally biased region" description="Gly residues" evidence="1">
    <location>
        <begin position="443"/>
        <end position="458"/>
    </location>
</feature>
<dbReference type="Proteomes" id="UP000311382">
    <property type="component" value="Unassembled WGS sequence"/>
</dbReference>
<dbReference type="GO" id="GO:0055088">
    <property type="term" value="P:lipid homeostasis"/>
    <property type="evidence" value="ECO:0007669"/>
    <property type="project" value="InterPro"/>
</dbReference>
<keyword evidence="2" id="KW-1133">Transmembrane helix</keyword>
<keyword evidence="2" id="KW-0812">Transmembrane</keyword>
<dbReference type="SMART" id="SM01042">
    <property type="entry name" value="Brr6_like_C_C"/>
    <property type="match status" value="1"/>
</dbReference>
<name>A0A5C5FW77_9BASI</name>
<dbReference type="PANTHER" id="PTHR28136:SF1">
    <property type="entry name" value="NUCLEUS EXPORT PROTEIN BRL1"/>
    <property type="match status" value="1"/>
</dbReference>
<evidence type="ECO:0000313" key="5">
    <source>
        <dbReference type="Proteomes" id="UP000311382"/>
    </source>
</evidence>